<dbReference type="RefSeq" id="WP_274187780.1">
    <property type="nucleotide sequence ID" value="NZ_BAABHN010000040.1"/>
</dbReference>
<gene>
    <name evidence="1" type="ORF">ACFPEL_19405</name>
</gene>
<protein>
    <submittedName>
        <fullName evidence="1">Uncharacterized protein</fullName>
    </submittedName>
</protein>
<evidence type="ECO:0000313" key="2">
    <source>
        <dbReference type="Proteomes" id="UP001595909"/>
    </source>
</evidence>
<evidence type="ECO:0000313" key="1">
    <source>
        <dbReference type="EMBL" id="MFC4834588.1"/>
    </source>
</evidence>
<dbReference type="Proteomes" id="UP001595909">
    <property type="component" value="Unassembled WGS sequence"/>
</dbReference>
<organism evidence="1 2">
    <name type="scientific">Actinomycetospora chibensis</name>
    <dbReference type="NCBI Taxonomy" id="663606"/>
    <lineage>
        <taxon>Bacteria</taxon>
        <taxon>Bacillati</taxon>
        <taxon>Actinomycetota</taxon>
        <taxon>Actinomycetes</taxon>
        <taxon>Pseudonocardiales</taxon>
        <taxon>Pseudonocardiaceae</taxon>
        <taxon>Actinomycetospora</taxon>
    </lineage>
</organism>
<keyword evidence="2" id="KW-1185">Reference proteome</keyword>
<sequence>MLFESLEFLRVSADAYDEGHEAEAKRLAVTLRVLFFDKGTSHSLLRQLGLKERLAYFDTAPDINPQNILATLGLAQTYRTLPKSPGPYFAGLDELPPPFLSRRSNFDHWWTRSVAKEQDGTEWSRENFVLTLANKEGGAHVHRNVYAPYHKLAEENGLGMAFFDEHGRELELKNNFALASVRQIAHEFMKTAKSPAYIRNS</sequence>
<proteinExistence type="predicted"/>
<reference evidence="2" key="1">
    <citation type="journal article" date="2019" name="Int. J. Syst. Evol. Microbiol.">
        <title>The Global Catalogue of Microorganisms (GCM) 10K type strain sequencing project: providing services to taxonomists for standard genome sequencing and annotation.</title>
        <authorList>
            <consortium name="The Broad Institute Genomics Platform"/>
            <consortium name="The Broad Institute Genome Sequencing Center for Infectious Disease"/>
            <person name="Wu L."/>
            <person name="Ma J."/>
        </authorList>
    </citation>
    <scope>NUCLEOTIDE SEQUENCE [LARGE SCALE GENOMIC DNA]</scope>
    <source>
        <strain evidence="2">CCUG 50347</strain>
    </source>
</reference>
<comment type="caution">
    <text evidence="1">The sequence shown here is derived from an EMBL/GenBank/DDBJ whole genome shotgun (WGS) entry which is preliminary data.</text>
</comment>
<dbReference type="EMBL" id="JBHSIM010000040">
    <property type="protein sequence ID" value="MFC4834588.1"/>
    <property type="molecule type" value="Genomic_DNA"/>
</dbReference>
<accession>A0ABV9RK39</accession>
<name>A0ABV9RK39_9PSEU</name>